<dbReference type="SUPFAM" id="SSF54197">
    <property type="entry name" value="HIT-like"/>
    <property type="match status" value="1"/>
</dbReference>
<accession>A0A939BRY5</accession>
<dbReference type="Proteomes" id="UP000717624">
    <property type="component" value="Unassembled WGS sequence"/>
</dbReference>
<gene>
    <name evidence="3" type="ORF">JOD01_001524</name>
</gene>
<evidence type="ECO:0000313" key="4">
    <source>
        <dbReference type="Proteomes" id="UP000717624"/>
    </source>
</evidence>
<dbReference type="InterPro" id="IPR046322">
    <property type="entry name" value="DUF4931"/>
</dbReference>
<reference evidence="3" key="1">
    <citation type="submission" date="2021-01" db="EMBL/GenBank/DDBJ databases">
        <title>Genomic Encyclopedia of Type Strains, Phase IV (KMG-IV): sequencing the most valuable type-strain genomes for metagenomic binning, comparative biology and taxonomic classification.</title>
        <authorList>
            <person name="Goeker M."/>
        </authorList>
    </citation>
    <scope>NUCLEOTIDE SEQUENCE</scope>
    <source>
        <strain evidence="3">DSM 25523</strain>
    </source>
</reference>
<keyword evidence="4" id="KW-1185">Reference proteome</keyword>
<organism evidence="3 4">
    <name type="scientific">Brevibacillus fulvus</name>
    <dbReference type="NCBI Taxonomy" id="1125967"/>
    <lineage>
        <taxon>Bacteria</taxon>
        <taxon>Bacillati</taxon>
        <taxon>Bacillota</taxon>
        <taxon>Bacilli</taxon>
        <taxon>Bacillales</taxon>
        <taxon>Paenibacillaceae</taxon>
        <taxon>Brevibacillus</taxon>
    </lineage>
</organism>
<evidence type="ECO:0000259" key="1">
    <source>
        <dbReference type="Pfam" id="PF16285"/>
    </source>
</evidence>
<evidence type="ECO:0000313" key="3">
    <source>
        <dbReference type="EMBL" id="MBM7589923.1"/>
    </source>
</evidence>
<dbReference type="Gene3D" id="3.30.428.10">
    <property type="entry name" value="HIT-like"/>
    <property type="match status" value="1"/>
</dbReference>
<protein>
    <submittedName>
        <fullName evidence="3">Galactose-1-phosphate uridylyltransferase</fullName>
    </submittedName>
</protein>
<evidence type="ECO:0000259" key="2">
    <source>
        <dbReference type="Pfam" id="PF20956"/>
    </source>
</evidence>
<keyword evidence="3" id="KW-0548">Nucleotidyltransferase</keyword>
<dbReference type="Pfam" id="PF16285">
    <property type="entry name" value="DUF4931_N"/>
    <property type="match status" value="1"/>
</dbReference>
<dbReference type="AlphaFoldDB" id="A0A939BRY5"/>
<name>A0A939BRY5_9BACL</name>
<dbReference type="Pfam" id="PF20956">
    <property type="entry name" value="DUF4931_C"/>
    <property type="match status" value="1"/>
</dbReference>
<feature type="domain" description="DUF4931" evidence="2">
    <location>
        <begin position="135"/>
        <end position="248"/>
    </location>
</feature>
<dbReference type="InterPro" id="IPR049285">
    <property type="entry name" value="DUF4931_C"/>
</dbReference>
<dbReference type="EMBL" id="JAFBEB010000004">
    <property type="protein sequence ID" value="MBM7589923.1"/>
    <property type="molecule type" value="Genomic_DNA"/>
</dbReference>
<dbReference type="GO" id="GO:0016779">
    <property type="term" value="F:nucleotidyltransferase activity"/>
    <property type="evidence" value="ECO:0007669"/>
    <property type="project" value="UniProtKB-KW"/>
</dbReference>
<feature type="domain" description="DUF4931" evidence="1">
    <location>
        <begin position="7"/>
        <end position="129"/>
    </location>
</feature>
<proteinExistence type="predicted"/>
<keyword evidence="3" id="KW-0808">Transferase</keyword>
<sequence>MQSHMIFNTSIGRQKPETIINRQHACPFCEREQLDDIIDQRGSIILVKNKYPVLLDTFPTVLIETDECDSELSIYDKDHLHDLFAFGVEHWLRMEQSGDYRSVIFFKNHGPLSGGSIRHPHMQISGLKHYDYRLNIAEEQFRGVLIDRQPGVECNISTHPRISFYEYNVLLSDFDQLPKLADYVQMLVRYVVQHRKISSYNLFFYQLQETIAVKVIPRFPTSPLAIGYGIKQVSNNLDEVAAEIQQLYL</sequence>
<dbReference type="RefSeq" id="WP_204517643.1">
    <property type="nucleotide sequence ID" value="NZ_BAABIN010000007.1"/>
</dbReference>
<comment type="caution">
    <text evidence="3">The sequence shown here is derived from an EMBL/GenBank/DDBJ whole genome shotgun (WGS) entry which is preliminary data.</text>
</comment>
<dbReference type="InterPro" id="IPR036265">
    <property type="entry name" value="HIT-like_sf"/>
</dbReference>